<protein>
    <submittedName>
        <fullName evidence="1">Uncharacterized protein</fullName>
    </submittedName>
</protein>
<organism evidence="1 2">
    <name type="scientific">Corynebacterium atypicum</name>
    <dbReference type="NCBI Taxonomy" id="191610"/>
    <lineage>
        <taxon>Bacteria</taxon>
        <taxon>Bacillati</taxon>
        <taxon>Actinomycetota</taxon>
        <taxon>Actinomycetes</taxon>
        <taxon>Mycobacteriales</taxon>
        <taxon>Corynebacteriaceae</taxon>
        <taxon>Corynebacterium</taxon>
    </lineage>
</organism>
<gene>
    <name evidence="1" type="ORF">CATYP_01165</name>
</gene>
<reference evidence="1 2" key="1">
    <citation type="submission" date="2014-07" db="EMBL/GenBank/DDBJ databases">
        <title>Complete genome sequence of Corynebacterium atypicum DSM 44849: identifiction of the mycolic acid biosynthesis genes.</title>
        <authorList>
            <person name="Tippelt A."/>
            <person name="Mollmann S."/>
            <person name="Albersmeier A."/>
            <person name="Jaenicke S."/>
            <person name="Ruckert C."/>
            <person name="Tauch A."/>
        </authorList>
    </citation>
    <scope>NUCLEOTIDE SEQUENCE [LARGE SCALE GENOMIC DNA]</scope>
    <source>
        <strain evidence="1 2">R2070</strain>
    </source>
</reference>
<evidence type="ECO:0000313" key="2">
    <source>
        <dbReference type="Proteomes" id="UP000028504"/>
    </source>
</evidence>
<dbReference type="EMBL" id="CP008944">
    <property type="protein sequence ID" value="AIG63516.1"/>
    <property type="molecule type" value="Genomic_DNA"/>
</dbReference>
<sequence length="111" mass="11886">MRANALVSAEQETREAGKGALLLGEGSLAFDVEVFGDFDGGVLGGEVVEEEDLEDQPVIVAEAFLGRVEPIHVGLRFLVAGFERVEVVEDRADSRFTGVRVVAPWQAVESG</sequence>
<accession>A0ABM5QL70</accession>
<dbReference type="Proteomes" id="UP000028504">
    <property type="component" value="Chromosome"/>
</dbReference>
<proteinExistence type="predicted"/>
<name>A0ABM5QL70_9CORY</name>
<evidence type="ECO:0000313" key="1">
    <source>
        <dbReference type="EMBL" id="AIG63516.1"/>
    </source>
</evidence>
<keyword evidence="2" id="KW-1185">Reference proteome</keyword>